<feature type="domain" description="Probable transposase IS891/IS1136/IS1341" evidence="8">
    <location>
        <begin position="196"/>
        <end position="319"/>
    </location>
</feature>
<dbReference type="InterPro" id="IPR001959">
    <property type="entry name" value="Transposase"/>
</dbReference>
<keyword evidence="6" id="KW-0233">DNA recombination</keyword>
<proteinExistence type="inferred from homology"/>
<feature type="compositionally biased region" description="Basic residues" evidence="7">
    <location>
        <begin position="448"/>
        <end position="457"/>
    </location>
</feature>
<evidence type="ECO:0000313" key="12">
    <source>
        <dbReference type="Proteomes" id="UP001515943"/>
    </source>
</evidence>
<sequence length="457" mass="51031">MSTVLQAYRFALDPTPQQQTDLRSHCGGQRFAYNWGLARIKENLDQRAAEKTYEIPDDQLTPARSWSAYSLRKDWNQAKHTVAPWWSENSKEAYSSGLANLATALRNWHTSRTGRRRGPKSRFPRFKGKRGTLSCRFTTGTFGLIESNRRHIVLPRIGTVRTHESTRKLARHVECGRARIRSATVSHRSGRWFCSFSVEITRADSAPPLPDTVVGVDLGVKSLATLSTGQVIPNPRHLEVALRELRRLQRQAARRTGPDRRTGQKPSNRWCKIKARIAKFNARIANARRDGLHKFTTGLVRRFGTVVLEDLNVAGMMRNHCLARHILGVGMGELRRQITYKTTWFGGRLVIADRWFPSSKTCSDCGAVKAKLPLRVRVFQCDECGLVLDRDLNAAHNLAALVDEAAGDTSSASCAGTPNKPDGNPRQTRTVRAAGTATGRPAPTGAGQRRHRKVTTT</sequence>
<evidence type="ECO:0000256" key="5">
    <source>
        <dbReference type="ARBA" id="ARBA00023125"/>
    </source>
</evidence>
<dbReference type="Pfam" id="PF12323">
    <property type="entry name" value="HTH_OrfB_IS605"/>
    <property type="match status" value="1"/>
</dbReference>
<evidence type="ECO:0000256" key="7">
    <source>
        <dbReference type="SAM" id="MobiDB-lite"/>
    </source>
</evidence>
<dbReference type="EMBL" id="VSRL01000143">
    <property type="protein sequence ID" value="NKE60898.1"/>
    <property type="molecule type" value="Genomic_DNA"/>
</dbReference>
<evidence type="ECO:0000259" key="9">
    <source>
        <dbReference type="Pfam" id="PF07282"/>
    </source>
</evidence>
<dbReference type="RefSeq" id="WP_167977552.1">
    <property type="nucleotide sequence ID" value="NZ_VSRL01000143.1"/>
</dbReference>
<protein>
    <submittedName>
        <fullName evidence="11">IS200/IS605 family element transposase accessory protein TnpB</fullName>
    </submittedName>
</protein>
<gene>
    <name evidence="11" type="ORF">FXN61_30590</name>
</gene>
<feature type="compositionally biased region" description="Low complexity" evidence="7">
    <location>
        <begin position="426"/>
        <end position="447"/>
    </location>
</feature>
<evidence type="ECO:0000256" key="4">
    <source>
        <dbReference type="ARBA" id="ARBA00022833"/>
    </source>
</evidence>
<dbReference type="InterPro" id="IPR053470">
    <property type="entry name" value="RNA-guided_DNA_endonuclease"/>
</dbReference>
<evidence type="ECO:0000259" key="10">
    <source>
        <dbReference type="Pfam" id="PF12323"/>
    </source>
</evidence>
<evidence type="ECO:0000313" key="11">
    <source>
        <dbReference type="EMBL" id="NKE60898.1"/>
    </source>
</evidence>
<evidence type="ECO:0000256" key="6">
    <source>
        <dbReference type="ARBA" id="ARBA00023172"/>
    </source>
</evidence>
<keyword evidence="5" id="KW-0238">DNA-binding</keyword>
<evidence type="ECO:0000256" key="3">
    <source>
        <dbReference type="ARBA" id="ARBA00022723"/>
    </source>
</evidence>
<dbReference type="InterPro" id="IPR010095">
    <property type="entry name" value="Cas12f1-like_TNB"/>
</dbReference>
<evidence type="ECO:0000259" key="8">
    <source>
        <dbReference type="Pfam" id="PF01385"/>
    </source>
</evidence>
<dbReference type="Pfam" id="PF07282">
    <property type="entry name" value="Cas12f1-like_TNB"/>
    <property type="match status" value="1"/>
</dbReference>
<reference evidence="11 12" key="1">
    <citation type="submission" date="2019-08" db="EMBL/GenBank/DDBJ databases">
        <title>Lentzea from Indian Himalayas.</title>
        <authorList>
            <person name="Mandal S."/>
            <person name="Mallick Gupta A."/>
            <person name="Maiti P.K."/>
            <person name="Sarkar J."/>
            <person name="Mandal S."/>
        </authorList>
    </citation>
    <scope>NUCLEOTIDE SEQUENCE [LARGE SCALE GENOMIC DNA]</scope>
    <source>
        <strain evidence="11 12">PSKA42</strain>
    </source>
</reference>
<feature type="domain" description="Cas12f1-like TNB" evidence="9">
    <location>
        <begin position="332"/>
        <end position="398"/>
    </location>
</feature>
<keyword evidence="12" id="KW-1185">Reference proteome</keyword>
<evidence type="ECO:0000256" key="2">
    <source>
        <dbReference type="ARBA" id="ARBA00022578"/>
    </source>
</evidence>
<keyword evidence="2" id="KW-0815">Transposition</keyword>
<comment type="similarity">
    <text evidence="1">In the C-terminal section; belongs to the transposase 35 family.</text>
</comment>
<accession>A0ABX1FQV9</accession>
<comment type="caution">
    <text evidence="11">The sequence shown here is derived from an EMBL/GenBank/DDBJ whole genome shotgun (WGS) entry which is preliminary data.</text>
</comment>
<dbReference type="Proteomes" id="UP001515943">
    <property type="component" value="Unassembled WGS sequence"/>
</dbReference>
<evidence type="ECO:0000256" key="1">
    <source>
        <dbReference type="ARBA" id="ARBA00008761"/>
    </source>
</evidence>
<dbReference type="Pfam" id="PF01385">
    <property type="entry name" value="OrfB_IS605"/>
    <property type="match status" value="1"/>
</dbReference>
<dbReference type="NCBIfam" id="NF040570">
    <property type="entry name" value="guided_TnpB"/>
    <property type="match status" value="1"/>
</dbReference>
<keyword evidence="4" id="KW-0862">Zinc</keyword>
<organism evidence="11 12">
    <name type="scientific">Lentzea indica</name>
    <dbReference type="NCBI Taxonomy" id="2604800"/>
    <lineage>
        <taxon>Bacteria</taxon>
        <taxon>Bacillati</taxon>
        <taxon>Actinomycetota</taxon>
        <taxon>Actinomycetes</taxon>
        <taxon>Pseudonocardiales</taxon>
        <taxon>Pseudonocardiaceae</taxon>
        <taxon>Lentzea</taxon>
    </lineage>
</organism>
<keyword evidence="3" id="KW-0479">Metal-binding</keyword>
<feature type="domain" description="Transposase putative helix-turn-helix" evidence="10">
    <location>
        <begin position="1"/>
        <end position="47"/>
    </location>
</feature>
<dbReference type="NCBIfam" id="NF038280">
    <property type="entry name" value="IS607_TnpB"/>
    <property type="match status" value="1"/>
</dbReference>
<dbReference type="InterPro" id="IPR021027">
    <property type="entry name" value="Transposase_put_HTH"/>
</dbReference>
<feature type="region of interest" description="Disordered" evidence="7">
    <location>
        <begin position="409"/>
        <end position="457"/>
    </location>
</feature>
<name>A0ABX1FQV9_9PSEU</name>